<dbReference type="EMBL" id="LAZR01017488">
    <property type="protein sequence ID" value="KKM00211.1"/>
    <property type="molecule type" value="Genomic_DNA"/>
</dbReference>
<evidence type="ECO:0000313" key="1">
    <source>
        <dbReference type="EMBL" id="KKM00211.1"/>
    </source>
</evidence>
<organism evidence="1">
    <name type="scientific">marine sediment metagenome</name>
    <dbReference type="NCBI Taxonomy" id="412755"/>
    <lineage>
        <taxon>unclassified sequences</taxon>
        <taxon>metagenomes</taxon>
        <taxon>ecological metagenomes</taxon>
    </lineage>
</organism>
<name>A0A0F9J2L7_9ZZZZ</name>
<reference evidence="1" key="1">
    <citation type="journal article" date="2015" name="Nature">
        <title>Complex archaea that bridge the gap between prokaryotes and eukaryotes.</title>
        <authorList>
            <person name="Spang A."/>
            <person name="Saw J.H."/>
            <person name="Jorgensen S.L."/>
            <person name="Zaremba-Niedzwiedzka K."/>
            <person name="Martijn J."/>
            <person name="Lind A.E."/>
            <person name="van Eijk R."/>
            <person name="Schleper C."/>
            <person name="Guy L."/>
            <person name="Ettema T.J."/>
        </authorList>
    </citation>
    <scope>NUCLEOTIDE SEQUENCE</scope>
</reference>
<dbReference type="AlphaFoldDB" id="A0A0F9J2L7"/>
<gene>
    <name evidence="1" type="ORF">LCGC14_1806710</name>
</gene>
<protein>
    <submittedName>
        <fullName evidence="1">Uncharacterized protein</fullName>
    </submittedName>
</protein>
<proteinExistence type="predicted"/>
<comment type="caution">
    <text evidence="1">The sequence shown here is derived from an EMBL/GenBank/DDBJ whole genome shotgun (WGS) entry which is preliminary data.</text>
</comment>
<accession>A0A0F9J2L7</accession>
<sequence length="306" mass="31418">MATGNVKRHDLEPSPRLVINAAAGGAYDLTNCSVKMIMKFGTTLSAALDDSEVTVDLPAAIVDQVELGDILLVDHERMIIGGSLPTQPIVGAAATFTMSRGDSKAATAGSIYGSSDVDGQLGVNQYRLSDDAVFTLSVDSGAPTTVTVTTASTTTNNSMADLVTDVNTALGVAGLAATATNQNDKLVITSDSTGAASNVAISAPDAIAIAELGIIAAYGTGEAAETTTAKAHIISSAVNVIKIDRSAIVDSPATNGTVSFEWITGDTEKLGTYFMEFEITTPSGKKFTAPANDTFSVEFVSDFDDS</sequence>